<comment type="caution">
    <text evidence="1">The sequence shown here is derived from an EMBL/GenBank/DDBJ whole genome shotgun (WGS) entry which is preliminary data.</text>
</comment>
<sequence length="155" mass="16771">MVGEQQIRPQRCHLVGNKEYQTPPAMSYISPGSSSTATSHTACHIAPVPARITFPCLTLGSFINLPDVFVLLYRLCLAVTRDTHSDSLIKEGEEAGINKEDEAHPYGSGVEIVGETNDEAPDPKVKGKKRSKSSQKLKAIASLVEKKAKSKTSAH</sequence>
<evidence type="ECO:0000313" key="2">
    <source>
        <dbReference type="Proteomes" id="UP001060085"/>
    </source>
</evidence>
<proteinExistence type="predicted"/>
<evidence type="ECO:0000313" key="1">
    <source>
        <dbReference type="EMBL" id="KAI5682181.1"/>
    </source>
</evidence>
<name>A0ACC0CBM4_CATRO</name>
<protein>
    <submittedName>
        <fullName evidence="1">Uncharacterized protein</fullName>
    </submittedName>
</protein>
<reference evidence="2" key="1">
    <citation type="journal article" date="2023" name="Nat. Plants">
        <title>Single-cell RNA sequencing provides a high-resolution roadmap for understanding the multicellular compartmentation of specialized metabolism.</title>
        <authorList>
            <person name="Sun S."/>
            <person name="Shen X."/>
            <person name="Li Y."/>
            <person name="Li Y."/>
            <person name="Wang S."/>
            <person name="Li R."/>
            <person name="Zhang H."/>
            <person name="Shen G."/>
            <person name="Guo B."/>
            <person name="Wei J."/>
            <person name="Xu J."/>
            <person name="St-Pierre B."/>
            <person name="Chen S."/>
            <person name="Sun C."/>
        </authorList>
    </citation>
    <scope>NUCLEOTIDE SEQUENCE [LARGE SCALE GENOMIC DNA]</scope>
</reference>
<keyword evidence="2" id="KW-1185">Reference proteome</keyword>
<organism evidence="1 2">
    <name type="scientific">Catharanthus roseus</name>
    <name type="common">Madagascar periwinkle</name>
    <name type="synonym">Vinca rosea</name>
    <dbReference type="NCBI Taxonomy" id="4058"/>
    <lineage>
        <taxon>Eukaryota</taxon>
        <taxon>Viridiplantae</taxon>
        <taxon>Streptophyta</taxon>
        <taxon>Embryophyta</taxon>
        <taxon>Tracheophyta</taxon>
        <taxon>Spermatophyta</taxon>
        <taxon>Magnoliopsida</taxon>
        <taxon>eudicotyledons</taxon>
        <taxon>Gunneridae</taxon>
        <taxon>Pentapetalae</taxon>
        <taxon>asterids</taxon>
        <taxon>lamiids</taxon>
        <taxon>Gentianales</taxon>
        <taxon>Apocynaceae</taxon>
        <taxon>Rauvolfioideae</taxon>
        <taxon>Vinceae</taxon>
        <taxon>Catharanthinae</taxon>
        <taxon>Catharanthus</taxon>
    </lineage>
</organism>
<dbReference type="EMBL" id="CM044701">
    <property type="protein sequence ID" value="KAI5682181.1"/>
    <property type="molecule type" value="Genomic_DNA"/>
</dbReference>
<accession>A0ACC0CBM4</accession>
<dbReference type="Proteomes" id="UP001060085">
    <property type="component" value="Linkage Group LG01"/>
</dbReference>
<gene>
    <name evidence="1" type="ORF">M9H77_03409</name>
</gene>